<name>T2MJK5_HYDVU</name>
<dbReference type="GO" id="GO:0005634">
    <property type="term" value="C:nucleus"/>
    <property type="evidence" value="ECO:0007669"/>
    <property type="project" value="TreeGrafter"/>
</dbReference>
<dbReference type="GO" id="GO:0032797">
    <property type="term" value="C:SMN complex"/>
    <property type="evidence" value="ECO:0007669"/>
    <property type="project" value="TreeGrafter"/>
</dbReference>
<gene>
    <name evidence="4" type="primary">SIP1</name>
</gene>
<dbReference type="EMBL" id="HAAD01005868">
    <property type="protein sequence ID" value="CDG72100.1"/>
    <property type="molecule type" value="mRNA"/>
</dbReference>
<feature type="region of interest" description="Disordered" evidence="3">
    <location>
        <begin position="163"/>
        <end position="187"/>
    </location>
</feature>
<feature type="region of interest" description="Disordered" evidence="3">
    <location>
        <begin position="246"/>
        <end position="276"/>
    </location>
</feature>
<evidence type="ECO:0000256" key="2">
    <source>
        <dbReference type="SAM" id="Coils"/>
    </source>
</evidence>
<dbReference type="OrthoDB" id="428895at2759"/>
<accession>T2MJK5</accession>
<sequence length="2884" mass="328750">LLRHGGNPHQKNDKGRTPIDVADSDRVLEALKNFTKDMLSDLKPNKDMEIKESLKTSPVDEKEQWSFQKLKRFSNVDDFLDAEDTDQFSSSKMESKYCENSLTSSVSLDSLKSESKFDNDNPNITTTCYLNKEENKTTSSVNSSISVRLTDLSFIKDNSLKPHKKKRSSLSNSSAKSAGYESEEARKMKKRTDNLSCLLLKTDCEDKKTELTLSGRTSEQVLKSISEQTKNAGLILDLNETDKVGGSSAALHSNNSYSLTESNHSKNHGKMVDKEKNKKQLIRLKGFLDDSDESEHLSDESSLLTSNKYQSTKTDDFINKSDHERPKKVILPDEKQKTDFQNERLKSNSDETKVKKPRNKFLKFLKLCKKDKCHKVLNNDKETNLDLNIPDSLNSKKKIFPNLSTGNSFEDNKKNIEPKNIFSAQSKNKYGTVGIIKSSSVSNQKELNGSESENFCIDFKHKTSSLLSQQSSPIKLKNKVFEKKEETMPEKKSNKHSNESLHKSIHTNESEMYKKSSFKHKTISTNEFLELSNAKNNADDVSERKKRESAECLLSSRVHHSPQKYNQNVSFKITNKDTTLKKVPEANEPIKNKFEANEPIKNKFDANEPIKNKFEANEPIKNKFEANEPIKNKFEANEPIKNKFEANEPIKNKFEANEPIKNKFEDDLKFNLHEHGLTINEKLSTPDKNATELPNLPENISFSVNEKISNISLNQMSESLMEHEDQKKDSMFFRNSETQEMSPQSLSNINTVSNTSTINKSCGFENLQNSEIILQESAQVCKFELPFVHSQNLCNDLDYSRDNSQNIFSELDYSKDKSETISIELDFNKGSSENTCSQTECTKDKLINIEMPINDPKVECITEEKPHIAALFAEKIEDANSLTKVVVPIMVSVKDVISDKIESLTSDQEQLQEQLQESLQEQLQEQIPEQLQKHRFSHNLLENDSKLIKPIVSKDIKIDDPHGKLSTKEIKPVFVCNSLKDNFALLKDETSEFSYSKKKINDCKQAKQLSSDNALEKDLKVISIDSIPKHKKREVHKLDLCSVKNCDFKADLHSKYEKEIKTGKDILKEPFKDIKNDKDIVKEVCNETKINKEIPKESLKELKVNKDMPKETCKEIKINKNVLKESCSEGKVNKEIIKDSCKEIKMNKNISKEACKKVKINKYLAKETCKDIKINKEMPKETCKEIKVNKEMPKEACKEIKINKEMSKETCKEIRINKEIPKETCKEIKTNKEMPKETCKEIKINKEMPKETCKEIKMNKEMPKETCKEIKINKEMPKETCKEIKINKEMPKETCKEIKINKEMPKETCKEIKMNKEMPKETCKEIKINKDIQKEICIETKINQNTTKDTSREINKDILKVTNFGLESNLDKEKAVKFISPVKHFDEKIVELDLSKSFALNTVPSRKHHKIELPKSVIIHEHILECRPKVEKLKKKHNEKELKRKHSFPATTTTTAVKIAKLDQTICNLKEVQKLSADSAQPSTTLDEDKFVSLKTEHLAEKLESTSNLSLNLKKVKVKKQVNITQQHSFNQELPSKQKLLSKQDSEIELDNELSATLQPEDSQIRENISLSSHEILNKTVCSATKQHNDKYCELSNKTSELPLCNEEQLQSVSLDAENLLKEKVEIKMVFKENTPSKIKCSNKPDENKKDLGLIDEVQSKKDSAKPDDVKKETVKFDEIQNRNLKTSEKNKSNENCLSKDVAKCLGNQTSLPVSDELLSIKKHKLEYHERFKKDEDSMSESKFAFKGNAFKISNNNAGLSNTSNISNKNPPILKSKEGSIKLKEFDINIGMGITALKELEEANRRKRKQMLAKHKDTKEVKSAIKEPIKEIKNIVKELNKCDEPSKKVLKNEDDSKNLLKISSYSNSNQKSKTSDISQSLENSTIKCIDSLIKKSESNKVTVVDHPFLITKQEDKTGVNYKKSFEQDIVKILITNESENCLENENAVGNLLGIEDSIDDEKSVLKTSFDTVREIKNNFQNTLNFQSFADIDAFSTDRKNKNDLIPFEKNIFQVGRSDQIQKGLISSVEEKALKDDKCLPNKLNCTEPVPCNRDFNLNLKSKDSSLVNNSLRDPLVTENAPDYFLPTSNFSTLATYQNPLIVEKTFCTDNKSSDLLLSNHLTEQFRILQASQTILPENEIISKVGDCILEMDTTGHTYTMREFVPVTSTNSFPFLQNLRLGMESCTTLHFSSEIKPKEPVLISEVVSSHSNTSTNSKQNTVLPLSNIIATSLKNIVPSLSNLLANSAQNSPSLNSMITSCLQSSVSSLSSLDTNSHQTSSLIEQTHFTESSNRKTLNTISSNEFSNFSASFSSDFNHLNATLGSDVLRVSTSSDEVFLTLNDDSNQLNAFSNDGFQHSTETVSDSFNQLNLFSSGTENLVRQKRLIVPTDVSFVNQSEPNQFSNVKKLTSMSSKLDEKLYPLNYLSGNDQLSSYQESHKMNLKQNLSTSKNSSSFKEMLFEKVPVSVNRDLFEMDNLDDPHKVTFSSWRQVMKTNCLQLNRSNLTSSLGLQILEIFQIPSHEEIVKKAGNNEKLKDLLLKHASEEEKLRLSLLQEISRVECNCKLQKEGKGLASVNLALYFQNDELTNSLDTTLSFRHKSSHLPDMDKLLAARLEALKDKYLLLKFIFSFLKHKFSIMESAFGYIDFNQPLDENDLLKPPSSGIEYLKRVQYEASRCPEVVIANIPKSLITPEYVECNQRSQPLSDAPNLNTQRMQAADFAEMRQKLIFYKTQTRKVVPIRLPKKQNPQTWCAFCFGLDFVKKCYKGRLSEDILNDATLETGHEPLLSIIAQFTQPLAVQLLEYQLTWLDLCGFSTEQGRWLYSLMLCIDKPTPQDAMSVLRTIARKCLKIRNSYKEQSELFPQLNLFIVIVSKYFGQEDLALC</sequence>
<feature type="region of interest" description="Disordered" evidence="3">
    <location>
        <begin position="314"/>
        <end position="353"/>
    </location>
</feature>
<dbReference type="GO" id="GO:0000387">
    <property type="term" value="P:spliceosomal snRNP assembly"/>
    <property type="evidence" value="ECO:0007669"/>
    <property type="project" value="InterPro"/>
</dbReference>
<evidence type="ECO:0000313" key="4">
    <source>
        <dbReference type="EMBL" id="CDG72100.1"/>
    </source>
</evidence>
<proteinExistence type="evidence at transcript level"/>
<protein>
    <submittedName>
        <fullName evidence="4">Survival of motor neuron protein-interacting protein 1</fullName>
    </submittedName>
</protein>
<dbReference type="InterPro" id="IPR035426">
    <property type="entry name" value="Gemin2/Brr1"/>
</dbReference>
<dbReference type="PANTHER" id="PTHR12794:SF0">
    <property type="entry name" value="GEM-ASSOCIATED PROTEIN 2"/>
    <property type="match status" value="1"/>
</dbReference>
<evidence type="ECO:0000256" key="3">
    <source>
        <dbReference type="SAM" id="MobiDB-lite"/>
    </source>
</evidence>
<feature type="compositionally biased region" description="Polar residues" evidence="3">
    <location>
        <begin position="250"/>
        <end position="262"/>
    </location>
</feature>
<feature type="compositionally biased region" description="Basic and acidic residues" evidence="3">
    <location>
        <begin position="10"/>
        <end position="21"/>
    </location>
</feature>
<dbReference type="Gene3D" id="1.20.58.1070">
    <property type="match status" value="1"/>
</dbReference>
<organism evidence="4">
    <name type="scientific">Hydra vulgaris</name>
    <name type="common">Hydra</name>
    <name type="synonym">Hydra attenuata</name>
    <dbReference type="NCBI Taxonomy" id="6087"/>
    <lineage>
        <taxon>Eukaryota</taxon>
        <taxon>Metazoa</taxon>
        <taxon>Cnidaria</taxon>
        <taxon>Hydrozoa</taxon>
        <taxon>Hydroidolina</taxon>
        <taxon>Anthoathecata</taxon>
        <taxon>Aplanulata</taxon>
        <taxon>Hydridae</taxon>
        <taxon>Hydra</taxon>
    </lineage>
</organism>
<feature type="non-terminal residue" evidence="4">
    <location>
        <position position="1"/>
    </location>
</feature>
<dbReference type="PANTHER" id="PTHR12794">
    <property type="entry name" value="GEMIN2"/>
    <property type="match status" value="1"/>
</dbReference>
<evidence type="ECO:0000256" key="1">
    <source>
        <dbReference type="ARBA" id="ARBA00025758"/>
    </source>
</evidence>
<feature type="region of interest" description="Disordered" evidence="3">
    <location>
        <begin position="1"/>
        <end position="21"/>
    </location>
</feature>
<comment type="similarity">
    <text evidence="1">Belongs to the gemin-2 family.</text>
</comment>
<reference evidence="4" key="1">
    <citation type="journal article" date="2013" name="Genome Biol. Evol.">
        <title>Punctuated emergences of genetic and phenotypic innovations in eumetazoan, bilaterian, euteleostome, and hominidae ancestors.</title>
        <authorList>
            <person name="Wenger Y."/>
            <person name="Galliot B."/>
        </authorList>
    </citation>
    <scope>NUCLEOTIDE SEQUENCE</scope>
    <source>
        <tissue evidence="4">Whole animals</tissue>
    </source>
</reference>
<keyword evidence="2" id="KW-0175">Coiled coil</keyword>
<feature type="coiled-coil region" evidence="2">
    <location>
        <begin position="894"/>
        <end position="925"/>
    </location>
</feature>
<dbReference type="Pfam" id="PF04938">
    <property type="entry name" value="SIP1"/>
    <property type="match status" value="1"/>
</dbReference>